<feature type="transmembrane region" description="Helical" evidence="2">
    <location>
        <begin position="616"/>
        <end position="636"/>
    </location>
</feature>
<reference evidence="3" key="1">
    <citation type="submission" date="2017-08" db="EMBL/GenBank/DDBJ databases">
        <authorList>
            <person name="Polle J.E."/>
            <person name="Barry K."/>
            <person name="Cushman J."/>
            <person name="Schmutz J."/>
            <person name="Tran D."/>
            <person name="Hathwaick L.T."/>
            <person name="Yim W.C."/>
            <person name="Jenkins J."/>
            <person name="Mckie-Krisberg Z.M."/>
            <person name="Prochnik S."/>
            <person name="Lindquist E."/>
            <person name="Dockter R.B."/>
            <person name="Adam C."/>
            <person name="Molina H."/>
            <person name="Bunkerborg J."/>
            <person name="Jin E."/>
            <person name="Buchheim M."/>
            <person name="Magnuson J."/>
        </authorList>
    </citation>
    <scope>NUCLEOTIDE SEQUENCE</scope>
    <source>
        <strain evidence="3">CCAP 19/18</strain>
    </source>
</reference>
<dbReference type="PANTHER" id="PTHR31600">
    <property type="entry name" value="TINY MACROCYSTS PROTEIN B-RELATED"/>
    <property type="match status" value="1"/>
</dbReference>
<feature type="compositionally biased region" description="Basic and acidic residues" evidence="1">
    <location>
        <begin position="319"/>
        <end position="329"/>
    </location>
</feature>
<dbReference type="InterPro" id="IPR052994">
    <property type="entry name" value="Tiny_macrocysts_regulators"/>
</dbReference>
<accession>A0ABQ7H230</accession>
<feature type="transmembrane region" description="Helical" evidence="2">
    <location>
        <begin position="215"/>
        <end position="239"/>
    </location>
</feature>
<evidence type="ECO:0000313" key="3">
    <source>
        <dbReference type="EMBL" id="KAF5840924.1"/>
    </source>
</evidence>
<feature type="transmembrane region" description="Helical" evidence="2">
    <location>
        <begin position="6"/>
        <end position="28"/>
    </location>
</feature>
<comment type="caution">
    <text evidence="3">The sequence shown here is derived from an EMBL/GenBank/DDBJ whole genome shotgun (WGS) entry which is preliminary data.</text>
</comment>
<keyword evidence="2" id="KW-0812">Transmembrane</keyword>
<sequence>MHYKEQMVWCFAMLLGVHLALFIAFLFITEELRKHVDELDANGRLVVDSQAITISARKLHNLYHGKTAPQVYEMSPEELEYTLERLRKGVDEGEKRHQGVYLGFHGLRHLSDVYDLLDIWEGSSLNSEMYVDVRMPRIEEDNSNLWQLGNLFFSSAREIISNHEKIAEQTGNDFTLNRQWSYIINNGPDVIAQAYTRSMNNMLRRDLLQIEEIKSIGVAFLVIEMVTISAGIFWCWLLLKGVQTARHKLFAVFLTIPSGFVKALALRQMQIAEQDENGGGAAQEEEEDEETAALMKASAANAASQPHDAHNGSGGGGAGKDREPSDGKGRGQSGATGKAFVVDVDALVEGQQTRSKNLTETKSGKAKPRWWIKVTDLMSEKPIMVGKRKLIPFRRDSFILLAPLVVWLILVLVINVVSIDTQEQLKFPIIDNYLSNRLAAYTARVIADAHGIASKESLEDVAEYKNGMEMRLDSLRHMYVALLYGHDADERRDMSFIPLSGTLFYDKSTQAQFFDFSDCKVKFRPEKFCFDDPNHRFHQVSHNGMDPMMMRLMDESSLLLAQTDEKTLEDGLASSRINYIWNVAWHALAGRQQDMIEFYSRQAFDDFAQAQVPRTVIFALAWVFAAAYVLLLFNPFKATLNFETRQVGELLSQLPSDMNVEHAVARAVGAEDLVEPNLAPRK</sequence>
<gene>
    <name evidence="3" type="ORF">DUNSADRAFT_15125</name>
</gene>
<protein>
    <submittedName>
        <fullName evidence="3">Uncharacterized protein</fullName>
    </submittedName>
</protein>
<keyword evidence="4" id="KW-1185">Reference proteome</keyword>
<dbReference type="EMBL" id="MU069500">
    <property type="protein sequence ID" value="KAF5840924.1"/>
    <property type="molecule type" value="Genomic_DNA"/>
</dbReference>
<evidence type="ECO:0000313" key="4">
    <source>
        <dbReference type="Proteomes" id="UP000815325"/>
    </source>
</evidence>
<dbReference type="Proteomes" id="UP000815325">
    <property type="component" value="Unassembled WGS sequence"/>
</dbReference>
<feature type="transmembrane region" description="Helical" evidence="2">
    <location>
        <begin position="398"/>
        <end position="419"/>
    </location>
</feature>
<keyword evidence="2" id="KW-1133">Transmembrane helix</keyword>
<dbReference type="PANTHER" id="PTHR31600:SF2">
    <property type="entry name" value="GAMETE ENRICHED GENE 10 PROTEIN-RELATED"/>
    <property type="match status" value="1"/>
</dbReference>
<feature type="region of interest" description="Disordered" evidence="1">
    <location>
        <begin position="275"/>
        <end position="335"/>
    </location>
</feature>
<proteinExistence type="predicted"/>
<keyword evidence="2" id="KW-0472">Membrane</keyword>
<evidence type="ECO:0000256" key="2">
    <source>
        <dbReference type="SAM" id="Phobius"/>
    </source>
</evidence>
<evidence type="ECO:0000256" key="1">
    <source>
        <dbReference type="SAM" id="MobiDB-lite"/>
    </source>
</evidence>
<name>A0ABQ7H230_DUNSA</name>
<feature type="compositionally biased region" description="Low complexity" evidence="1">
    <location>
        <begin position="292"/>
        <end position="306"/>
    </location>
</feature>
<organism evidence="3 4">
    <name type="scientific">Dunaliella salina</name>
    <name type="common">Green alga</name>
    <name type="synonym">Protococcus salinus</name>
    <dbReference type="NCBI Taxonomy" id="3046"/>
    <lineage>
        <taxon>Eukaryota</taxon>
        <taxon>Viridiplantae</taxon>
        <taxon>Chlorophyta</taxon>
        <taxon>core chlorophytes</taxon>
        <taxon>Chlorophyceae</taxon>
        <taxon>CS clade</taxon>
        <taxon>Chlamydomonadales</taxon>
        <taxon>Dunaliellaceae</taxon>
        <taxon>Dunaliella</taxon>
    </lineage>
</organism>